<evidence type="ECO:0000313" key="2">
    <source>
        <dbReference type="Proteomes" id="UP000094622"/>
    </source>
</evidence>
<evidence type="ECO:0008006" key="3">
    <source>
        <dbReference type="Google" id="ProtNLM"/>
    </source>
</evidence>
<accession>A0A1E3H6L5</accession>
<reference evidence="1 2" key="1">
    <citation type="submission" date="2016-07" db="EMBL/GenBank/DDBJ databases">
        <title>Draft Genome Sequence of Methylobrevis pamukkalensis PK2.</title>
        <authorList>
            <person name="Vasilenko O.V."/>
            <person name="Doronina N.V."/>
            <person name="Shmareva M.N."/>
            <person name="Tarlachkov S.V."/>
            <person name="Mustakhimov I."/>
            <person name="Trotsenko Y.A."/>
        </authorList>
    </citation>
    <scope>NUCLEOTIDE SEQUENCE [LARGE SCALE GENOMIC DNA]</scope>
    <source>
        <strain evidence="1 2">PK2</strain>
    </source>
</reference>
<comment type="caution">
    <text evidence="1">The sequence shown here is derived from an EMBL/GenBank/DDBJ whole genome shotgun (WGS) entry which is preliminary data.</text>
</comment>
<keyword evidence="2" id="KW-1185">Reference proteome</keyword>
<evidence type="ECO:0000313" key="1">
    <source>
        <dbReference type="EMBL" id="ODN71785.1"/>
    </source>
</evidence>
<dbReference type="AntiFam" id="ANF00149">
    <property type="entry name" value="Shadow ORF (opposite cshA)"/>
</dbReference>
<gene>
    <name evidence="1" type="ORF">A6302_00928</name>
</gene>
<name>A0A1E3H6L5_9HYPH</name>
<dbReference type="EMBL" id="MCRJ01000014">
    <property type="protein sequence ID" value="ODN71785.1"/>
    <property type="molecule type" value="Genomic_DNA"/>
</dbReference>
<sequence>MDRVAGQLLDRREILGIRRTDEGDRGAAAAGASRPADAVDIVLGMGRNVEVVDVAHLGDVEAAGGDVAGDQQRERALAEGIERRHAGALFHVAMQGADVETVLFEAPVQRRDIALAVAEHDRVLQVLGVADQVAQEIALLEGLAADADHVLRHGLGGGRRTRGLDLDRVVQEGVGEALDFRRHRRGEEQRLVRTGAELADALDVRDEAHVEHAVGLVDDEDLDTVEQQLAALEVVEKTAGGGDQHIRAAIELLFLLVEGDAADQQRHGDAMVHAVADEVLLDLRGEFARRLEDQRPRHAGTRAALFDQGEHRQREGSRLAGARLCHADDVAALQDMRDRGGLNGRRLRIAGGLDSRQYLVAKSEFGKIHLIFRVVAGD</sequence>
<proteinExistence type="predicted"/>
<dbReference type="AlphaFoldDB" id="A0A1E3H6L5"/>
<protein>
    <recommendedName>
        <fullName evidence="3">NAD-specific glutamate dehydrogenase</fullName>
    </recommendedName>
</protein>
<dbReference type="Proteomes" id="UP000094622">
    <property type="component" value="Unassembled WGS sequence"/>
</dbReference>
<organism evidence="1 2">
    <name type="scientific">Methylobrevis pamukkalensis</name>
    <dbReference type="NCBI Taxonomy" id="1439726"/>
    <lineage>
        <taxon>Bacteria</taxon>
        <taxon>Pseudomonadati</taxon>
        <taxon>Pseudomonadota</taxon>
        <taxon>Alphaproteobacteria</taxon>
        <taxon>Hyphomicrobiales</taxon>
        <taxon>Pleomorphomonadaceae</taxon>
        <taxon>Methylobrevis</taxon>
    </lineage>
</organism>